<name>A0A0Q3TK39_9BACI</name>
<gene>
    <name evidence="1" type="ORF">AN964_13255</name>
</gene>
<sequence length="66" mass="7708">MRCFYTEYCFALTVTHVPHGRNIKLFQELRIFLEEINSDILTTLSDESTIELVNAIKKVFLTKGKQ</sequence>
<dbReference type="EMBL" id="LJJC01000004">
    <property type="protein sequence ID" value="KQL54366.1"/>
    <property type="molecule type" value="Genomic_DNA"/>
</dbReference>
<organism evidence="1 2">
    <name type="scientific">Heyndrickxia shackletonii</name>
    <dbReference type="NCBI Taxonomy" id="157838"/>
    <lineage>
        <taxon>Bacteria</taxon>
        <taxon>Bacillati</taxon>
        <taxon>Bacillota</taxon>
        <taxon>Bacilli</taxon>
        <taxon>Bacillales</taxon>
        <taxon>Bacillaceae</taxon>
        <taxon>Heyndrickxia</taxon>
    </lineage>
</organism>
<protein>
    <submittedName>
        <fullName evidence="1">Uncharacterized protein</fullName>
    </submittedName>
</protein>
<comment type="caution">
    <text evidence="1">The sequence shown here is derived from an EMBL/GenBank/DDBJ whole genome shotgun (WGS) entry which is preliminary data.</text>
</comment>
<evidence type="ECO:0000313" key="2">
    <source>
        <dbReference type="Proteomes" id="UP000051888"/>
    </source>
</evidence>
<evidence type="ECO:0000313" key="1">
    <source>
        <dbReference type="EMBL" id="KQL54366.1"/>
    </source>
</evidence>
<accession>A0A0Q3TK39</accession>
<dbReference type="AlphaFoldDB" id="A0A0Q3TK39"/>
<reference evidence="1 2" key="1">
    <citation type="submission" date="2015-09" db="EMBL/GenBank/DDBJ databases">
        <title>Genome sequencing project for genomic taxonomy and phylogenomics of Bacillus-like bacteria.</title>
        <authorList>
            <person name="Liu B."/>
            <person name="Wang J."/>
            <person name="Zhu Y."/>
            <person name="Liu G."/>
            <person name="Chen Q."/>
            <person name="Chen Z."/>
            <person name="Lan J."/>
            <person name="Che J."/>
            <person name="Ge C."/>
            <person name="Shi H."/>
            <person name="Pan Z."/>
            <person name="Liu X."/>
        </authorList>
    </citation>
    <scope>NUCLEOTIDE SEQUENCE [LARGE SCALE GENOMIC DNA]</scope>
    <source>
        <strain evidence="1 2">LMG 18435</strain>
    </source>
</reference>
<dbReference type="PATRIC" id="fig|157838.3.peg.2944"/>
<proteinExistence type="predicted"/>
<keyword evidence="2" id="KW-1185">Reference proteome</keyword>
<dbReference type="Proteomes" id="UP000051888">
    <property type="component" value="Unassembled WGS sequence"/>
</dbReference>